<evidence type="ECO:0000256" key="1">
    <source>
        <dbReference type="SAM" id="SignalP"/>
    </source>
</evidence>
<keyword evidence="1" id="KW-0732">Signal</keyword>
<dbReference type="AlphaFoldDB" id="A0A150HQG4"/>
<feature type="signal peptide" evidence="1">
    <location>
        <begin position="1"/>
        <end position="23"/>
    </location>
</feature>
<dbReference type="EMBL" id="JRUE01000264">
    <property type="protein sequence ID" value="KXZ62033.1"/>
    <property type="molecule type" value="Genomic_DNA"/>
</dbReference>
<evidence type="ECO:0000313" key="5">
    <source>
        <dbReference type="Proteomes" id="UP000075680"/>
    </source>
</evidence>
<dbReference type="EMBL" id="JRHX01000092">
    <property type="protein sequence ID" value="KXZ68507.1"/>
    <property type="molecule type" value="Genomic_DNA"/>
</dbReference>
<gene>
    <name evidence="3" type="ORF">AVENLUH13518_03235</name>
    <name evidence="2" type="ORF">AVENLUH5627_03572</name>
</gene>
<dbReference type="PATRIC" id="fig|52133.18.peg.3655"/>
<sequence length="57" mass="6245">MFSQLNAKVLLVVLLLSATVAKADGGLIFLEKNLNAQKETKAQVEKKSHHTTAQHKC</sequence>
<dbReference type="Proteomes" id="UP000075680">
    <property type="component" value="Unassembled WGS sequence"/>
</dbReference>
<proteinExistence type="predicted"/>
<organism evidence="3 4">
    <name type="scientific">Acinetobacter venetianus</name>
    <dbReference type="NCBI Taxonomy" id="52133"/>
    <lineage>
        <taxon>Bacteria</taxon>
        <taxon>Pseudomonadati</taxon>
        <taxon>Pseudomonadota</taxon>
        <taxon>Gammaproteobacteria</taxon>
        <taxon>Moraxellales</taxon>
        <taxon>Moraxellaceae</taxon>
        <taxon>Acinetobacter</taxon>
    </lineage>
</organism>
<dbReference type="Proteomes" id="UP000075544">
    <property type="component" value="Unassembled WGS sequence"/>
</dbReference>
<evidence type="ECO:0000313" key="2">
    <source>
        <dbReference type="EMBL" id="KXZ62033.1"/>
    </source>
</evidence>
<reference evidence="4 5" key="1">
    <citation type="journal article" date="2016" name="Sci. Rep.">
        <title>Genomic and phenotypic characterization of the species Acinetobacter venetianus.</title>
        <authorList>
            <person name="Fondi M."/>
            <person name="Maida I."/>
            <person name="Perrin E."/>
            <person name="Orlandini V."/>
            <person name="La Torre L."/>
            <person name="Bosi E."/>
            <person name="Negroni A."/>
            <person name="Zanaroli G."/>
            <person name="Fava F."/>
            <person name="Decorosi F."/>
            <person name="Giovannetti L."/>
            <person name="Viti C."/>
            <person name="Vaneechoutte M."/>
            <person name="Dijkshoorn L."/>
            <person name="Fani R."/>
        </authorList>
    </citation>
    <scope>NUCLEOTIDE SEQUENCE [LARGE SCALE GENOMIC DNA]</scope>
    <source>
        <strain evidence="3 4">LUH13518</strain>
        <strain evidence="2 5">LUH5627</strain>
    </source>
</reference>
<evidence type="ECO:0000313" key="4">
    <source>
        <dbReference type="Proteomes" id="UP000075544"/>
    </source>
</evidence>
<protein>
    <recommendedName>
        <fullName evidence="6">Secreted protein</fullName>
    </recommendedName>
</protein>
<evidence type="ECO:0000313" key="3">
    <source>
        <dbReference type="EMBL" id="KXZ68507.1"/>
    </source>
</evidence>
<comment type="caution">
    <text evidence="3">The sequence shown here is derived from an EMBL/GenBank/DDBJ whole genome shotgun (WGS) entry which is preliminary data.</text>
</comment>
<evidence type="ECO:0008006" key="6">
    <source>
        <dbReference type="Google" id="ProtNLM"/>
    </source>
</evidence>
<accession>A0A150HQG4</accession>
<dbReference type="RefSeq" id="WP_004877880.1">
    <property type="nucleotide sequence ID" value="NZ_BCLZ01000004.1"/>
</dbReference>
<name>A0A150HQG4_9GAMM</name>
<feature type="chain" id="PRO_5010449710" description="Secreted protein" evidence="1">
    <location>
        <begin position="24"/>
        <end position="57"/>
    </location>
</feature>
<dbReference type="GeneID" id="58196189"/>